<evidence type="ECO:0000313" key="1">
    <source>
        <dbReference type="EMBL" id="KAJ8044748.1"/>
    </source>
</evidence>
<dbReference type="AlphaFoldDB" id="A0A9Q1CG46"/>
<dbReference type="OrthoDB" id="276744at2759"/>
<sequence length="222" mass="25992">MYDYKGNHQSLEEVIFEKDLGITVDNDLNFRKHVSLIVSKANSTLGIIRRSFRYLGRNTIMLLYKALIRPILENGLPAWSPLYKREQEAIEAVQRRATKLIPGFSELPYEVRLERLNLFSLAHRRLRGDMLFIYKYLHGLITTDHLLFTRSTVSVTRGHLYKLDKPRFSSLRRQSFLTQRAINHWNALPELVVGSPSLDVFKRRLDRFWSNKPGLYSIDGDN</sequence>
<dbReference type="EMBL" id="JAIZAY010000003">
    <property type="protein sequence ID" value="KAJ8044748.1"/>
    <property type="molecule type" value="Genomic_DNA"/>
</dbReference>
<gene>
    <name evidence="1" type="ORF">HOLleu_07587</name>
</gene>
<protein>
    <submittedName>
        <fullName evidence="1">Uncharacterized protein</fullName>
    </submittedName>
</protein>
<dbReference type="PANTHER" id="PTHR33332">
    <property type="entry name" value="REVERSE TRANSCRIPTASE DOMAIN-CONTAINING PROTEIN"/>
    <property type="match status" value="1"/>
</dbReference>
<dbReference type="PRINTS" id="PR01345">
    <property type="entry name" value="CERVTRCPTASE"/>
</dbReference>
<dbReference type="Proteomes" id="UP001152320">
    <property type="component" value="Chromosome 3"/>
</dbReference>
<proteinExistence type="predicted"/>
<reference evidence="1" key="1">
    <citation type="submission" date="2021-10" db="EMBL/GenBank/DDBJ databases">
        <title>Tropical sea cucumber genome reveals ecological adaptation and Cuvierian tubules defense mechanism.</title>
        <authorList>
            <person name="Chen T."/>
        </authorList>
    </citation>
    <scope>NUCLEOTIDE SEQUENCE</scope>
    <source>
        <strain evidence="1">Nanhai2018</strain>
        <tissue evidence="1">Muscle</tissue>
    </source>
</reference>
<evidence type="ECO:0000313" key="2">
    <source>
        <dbReference type="Proteomes" id="UP001152320"/>
    </source>
</evidence>
<comment type="caution">
    <text evidence="1">The sequence shown here is derived from an EMBL/GenBank/DDBJ whole genome shotgun (WGS) entry which is preliminary data.</text>
</comment>
<organism evidence="1 2">
    <name type="scientific">Holothuria leucospilota</name>
    <name type="common">Black long sea cucumber</name>
    <name type="synonym">Mertensiothuria leucospilota</name>
    <dbReference type="NCBI Taxonomy" id="206669"/>
    <lineage>
        <taxon>Eukaryota</taxon>
        <taxon>Metazoa</taxon>
        <taxon>Echinodermata</taxon>
        <taxon>Eleutherozoa</taxon>
        <taxon>Echinozoa</taxon>
        <taxon>Holothuroidea</taxon>
        <taxon>Aspidochirotacea</taxon>
        <taxon>Aspidochirotida</taxon>
        <taxon>Holothuriidae</taxon>
        <taxon>Holothuria</taxon>
    </lineage>
</organism>
<keyword evidence="2" id="KW-1185">Reference proteome</keyword>
<accession>A0A9Q1CG46</accession>
<name>A0A9Q1CG46_HOLLE</name>